<dbReference type="Proteomes" id="UP001156627">
    <property type="component" value="Unassembled WGS sequence"/>
</dbReference>
<organism evidence="1 2">
    <name type="scientific">Dyella flagellata</name>
    <dbReference type="NCBI Taxonomy" id="1867833"/>
    <lineage>
        <taxon>Bacteria</taxon>
        <taxon>Pseudomonadati</taxon>
        <taxon>Pseudomonadota</taxon>
        <taxon>Gammaproteobacteria</taxon>
        <taxon>Lysobacterales</taxon>
        <taxon>Rhodanobacteraceae</taxon>
        <taxon>Dyella</taxon>
    </lineage>
</organism>
<evidence type="ECO:0000313" key="2">
    <source>
        <dbReference type="Proteomes" id="UP001156627"/>
    </source>
</evidence>
<reference evidence="2" key="1">
    <citation type="journal article" date="2019" name="Int. J. Syst. Evol. Microbiol.">
        <title>The Global Catalogue of Microorganisms (GCM) 10K type strain sequencing project: providing services to taxonomists for standard genome sequencing and annotation.</title>
        <authorList>
            <consortium name="The Broad Institute Genomics Platform"/>
            <consortium name="The Broad Institute Genome Sequencing Center for Infectious Disease"/>
            <person name="Wu L."/>
            <person name="Ma J."/>
        </authorList>
    </citation>
    <scope>NUCLEOTIDE SEQUENCE [LARGE SCALE GENOMIC DNA]</scope>
    <source>
        <strain evidence="2">NBRC 111981</strain>
    </source>
</reference>
<name>A0ABQ5XF20_9GAMM</name>
<evidence type="ECO:0000313" key="1">
    <source>
        <dbReference type="EMBL" id="GLQ90243.1"/>
    </source>
</evidence>
<keyword evidence="2" id="KW-1185">Reference proteome</keyword>
<proteinExistence type="predicted"/>
<gene>
    <name evidence="1" type="ORF">GCM10007898_38180</name>
</gene>
<dbReference type="RefSeq" id="WP_284333668.1">
    <property type="nucleotide sequence ID" value="NZ_BSOA01000048.1"/>
</dbReference>
<protein>
    <submittedName>
        <fullName evidence="1">Uncharacterized protein</fullName>
    </submittedName>
</protein>
<dbReference type="EMBL" id="BSOA01000048">
    <property type="protein sequence ID" value="GLQ90243.1"/>
    <property type="molecule type" value="Genomic_DNA"/>
</dbReference>
<comment type="caution">
    <text evidence="1">The sequence shown here is derived from an EMBL/GenBank/DDBJ whole genome shotgun (WGS) entry which is preliminary data.</text>
</comment>
<accession>A0ABQ5XF20</accession>
<sequence>MTVHDDSSIEQVMQEFQTALQKKGQVDQVAPELQTQAIFWSDLREELLWLMDEFRSFHNKHYQARIEPTGDGVNTVGVVMYAFRNRSFPKGGTLRFSSTPAPDHVLVEVVFLDQVVDAETYYVMAMDQRMATRWIKRLVEEFNARAQG</sequence>